<dbReference type="RefSeq" id="WP_236099360.1">
    <property type="nucleotide sequence ID" value="NZ_JAKGUD010000006.1"/>
</dbReference>
<dbReference type="InterPro" id="IPR042231">
    <property type="entry name" value="Cho/carn_acyl_trans_2"/>
</dbReference>
<feature type="domain" description="Choline/carnitine acyltransferase" evidence="4">
    <location>
        <begin position="19"/>
        <end position="571"/>
    </location>
</feature>
<dbReference type="InterPro" id="IPR000542">
    <property type="entry name" value="Carn_acyl_trans"/>
</dbReference>
<name>A0ABS9EN76_9BACT</name>
<evidence type="ECO:0000259" key="4">
    <source>
        <dbReference type="Pfam" id="PF00755"/>
    </source>
</evidence>
<comment type="caution">
    <text evidence="5">The sequence shown here is derived from an EMBL/GenBank/DDBJ whole genome shotgun (WGS) entry which is preliminary data.</text>
</comment>
<dbReference type="Gene3D" id="3.30.559.10">
    <property type="entry name" value="Chloramphenicol acetyltransferase-like domain"/>
    <property type="match status" value="1"/>
</dbReference>
<dbReference type="InterPro" id="IPR039551">
    <property type="entry name" value="Cho/carn_acyl_trans"/>
</dbReference>
<dbReference type="InterPro" id="IPR023213">
    <property type="entry name" value="CAT-like_dom_sf"/>
</dbReference>
<gene>
    <name evidence="5" type="ORF">L2W38_07400</name>
</gene>
<proteinExistence type="inferred from homology"/>
<organism evidence="5 6">
    <name type="scientific">Dethiosulfovibrio marinus</name>
    <dbReference type="NCBI Taxonomy" id="133532"/>
    <lineage>
        <taxon>Bacteria</taxon>
        <taxon>Thermotogati</taxon>
        <taxon>Synergistota</taxon>
        <taxon>Synergistia</taxon>
        <taxon>Synergistales</taxon>
        <taxon>Dethiosulfovibrionaceae</taxon>
        <taxon>Dethiosulfovibrio</taxon>
    </lineage>
</organism>
<dbReference type="Pfam" id="PF00755">
    <property type="entry name" value="Carn_acyltransf"/>
    <property type="match status" value="1"/>
</dbReference>
<sequence>MSGSAMEGSSRRLPFDDPYDSAEKLVSWAEPLLSTGELDLSRRAVMDFCAGPASLLQRELNRLRNDDDEILELLPYWRGWYLEQREPLPVHVNPFYLFDGDEITEDDPLRIAARLSLAAASFCSRIDRGDITPDEFRGEPLCMDRYDTLFRSSRGAFAGKDRVMVGDPESLAGRSALVLVRGRLFLVELISPEGELRDFDDLVGVLNSLWLDDKEDELPIGLMTCPDRDGAARIRKELCMDEENVRALASLEGALFALCLDGDCGPELCDGAKHFLFDGGRNRWFEKSFQIVVTSDGHCGLNFEHSGRDGTYVGRLVREILTGCGAAGAGRSDMSDPSELTFSRSSRLVELLEKARKNCEELGNSIVQRPFVFDLFGRDRIKSGGVSPDAFVQTAMLMAQKEIWDEWQSVYESVQLRRFEGGRTEGTRPLTAESAAFVDAFLSGKSDGETLKSLLQKAGEAHRDRIAQCMDGKGPEGHLSLLRRIWRERGDDLNIPKEPELYSSPAWRRLTRNVISSSTTRGDGLRLAGYGPVEPGGLSSRYLSRRGELIFHVASWKSDGDLADRYVASLKKALSEMEKIL</sequence>
<protein>
    <submittedName>
        <fullName evidence="5">Choline/carnitine O-acyltransferase</fullName>
    </submittedName>
</protein>
<evidence type="ECO:0000256" key="3">
    <source>
        <dbReference type="ARBA" id="ARBA00023315"/>
    </source>
</evidence>
<dbReference type="Proteomes" id="UP001200430">
    <property type="component" value="Unassembled WGS sequence"/>
</dbReference>
<evidence type="ECO:0000256" key="1">
    <source>
        <dbReference type="ARBA" id="ARBA00005232"/>
    </source>
</evidence>
<reference evidence="5 6" key="1">
    <citation type="submission" date="2022-01" db="EMBL/GenBank/DDBJ databases">
        <title>Dethiosulfovibrio faecalis sp. nov., a novel proteolytic, non-sulfur-reducing bacterium isolated from a marine aquaculture solid waste bioreactor.</title>
        <authorList>
            <person name="Grabowski S."/>
            <person name="Apolinario E."/>
            <person name="Schneider N."/>
            <person name="Marshall C.W."/>
            <person name="Sowers K.R."/>
        </authorList>
    </citation>
    <scope>NUCLEOTIDE SEQUENCE [LARGE SCALE GENOMIC DNA]</scope>
    <source>
        <strain evidence="5 6">DSM 12537</strain>
    </source>
</reference>
<evidence type="ECO:0000313" key="6">
    <source>
        <dbReference type="Proteomes" id="UP001200430"/>
    </source>
</evidence>
<evidence type="ECO:0000313" key="5">
    <source>
        <dbReference type="EMBL" id="MCF4142639.1"/>
    </source>
</evidence>
<keyword evidence="3" id="KW-0012">Acyltransferase</keyword>
<dbReference type="PANTHER" id="PTHR22589">
    <property type="entry name" value="CARNITINE O-ACYLTRANSFERASE"/>
    <property type="match status" value="1"/>
</dbReference>
<dbReference type="EMBL" id="JAKGUD010000006">
    <property type="protein sequence ID" value="MCF4142639.1"/>
    <property type="molecule type" value="Genomic_DNA"/>
</dbReference>
<accession>A0ABS9EN76</accession>
<keyword evidence="2" id="KW-0808">Transferase</keyword>
<evidence type="ECO:0000256" key="2">
    <source>
        <dbReference type="ARBA" id="ARBA00022679"/>
    </source>
</evidence>
<comment type="similarity">
    <text evidence="1">Belongs to the carnitine/choline acetyltransferase family.</text>
</comment>
<dbReference type="SUPFAM" id="SSF52777">
    <property type="entry name" value="CoA-dependent acyltransferases"/>
    <property type="match status" value="2"/>
</dbReference>
<dbReference type="Gene3D" id="3.30.559.70">
    <property type="entry name" value="Choline/Carnitine o-acyltransferase, domain 2"/>
    <property type="match status" value="1"/>
</dbReference>
<keyword evidence="6" id="KW-1185">Reference proteome</keyword>